<dbReference type="SUPFAM" id="SSF53850">
    <property type="entry name" value="Periplasmic binding protein-like II"/>
    <property type="match status" value="1"/>
</dbReference>
<dbReference type="InterPro" id="IPR036388">
    <property type="entry name" value="WH-like_DNA-bd_sf"/>
</dbReference>
<dbReference type="SUPFAM" id="SSF46785">
    <property type="entry name" value="Winged helix' DNA-binding domain"/>
    <property type="match status" value="1"/>
</dbReference>
<dbReference type="EnsemblBacteria" id="AAS61901">
    <property type="protein sequence ID" value="AAS61901"/>
    <property type="gene ID" value="YP_1671"/>
</dbReference>
<evidence type="ECO:0000313" key="10">
    <source>
        <dbReference type="Proteomes" id="UP000002490"/>
    </source>
</evidence>
<accession>Q8D0C7</accession>
<reference evidence="9" key="3">
    <citation type="journal article" date="2004" name="DNA Res.">
        <title>Complete genome sequence of Yersinia pestis strain 91001, an isolate avirulent to humans.</title>
        <authorList>
            <person name="Song Y."/>
            <person name="Tong Z."/>
            <person name="Wang J."/>
            <person name="Wang L."/>
            <person name="Guo Z."/>
            <person name="Han Y."/>
            <person name="Zhang J."/>
            <person name="Pei D."/>
            <person name="Zhou D."/>
            <person name="Qin H."/>
            <person name="Pang X."/>
            <person name="Han Y."/>
            <person name="Zhai J."/>
            <person name="Li M."/>
            <person name="Cui B."/>
            <person name="Qi Z."/>
            <person name="Jin L."/>
            <person name="Dai R."/>
            <person name="Chen F."/>
            <person name="Li S."/>
            <person name="Ye C."/>
            <person name="Du Z."/>
            <person name="Lin W."/>
            <person name="Wang J."/>
            <person name="Yu J."/>
            <person name="Yang H."/>
            <person name="Wang J."/>
            <person name="Huang P."/>
            <person name="Yang R."/>
        </authorList>
    </citation>
    <scope>NUCLEOTIDE SEQUENCE [LARGE SCALE GENOMIC DNA]</scope>
    <source>
        <strain evidence="9">91001 / Biovar Mediaevalis</strain>
    </source>
</reference>
<dbReference type="InterPro" id="IPR037410">
    <property type="entry name" value="BudR_PBP2"/>
</dbReference>
<evidence type="ECO:0000256" key="2">
    <source>
        <dbReference type="ARBA" id="ARBA00022491"/>
    </source>
</evidence>
<organism evidence="7 10">
    <name type="scientific">Yersinia pestis</name>
    <dbReference type="NCBI Taxonomy" id="632"/>
    <lineage>
        <taxon>Bacteria</taxon>
        <taxon>Pseudomonadati</taxon>
        <taxon>Pseudomonadota</taxon>
        <taxon>Gammaproteobacteria</taxon>
        <taxon>Enterobacterales</taxon>
        <taxon>Yersiniaceae</taxon>
        <taxon>Yersinia</taxon>
    </lineage>
</organism>
<evidence type="ECO:0000256" key="3">
    <source>
        <dbReference type="ARBA" id="ARBA00023015"/>
    </source>
</evidence>
<dbReference type="SMR" id="Q8D0C7"/>
<evidence type="ECO:0000313" key="9">
    <source>
        <dbReference type="Proteomes" id="UP000001019"/>
    </source>
</evidence>
<sequence>MLLDMKMELRHIRYFLAVAEERHFTRAAARLGIGQPPLSQQIKDLERELGALLFRRVSYGAELTEAGIAFLDVVKEIPVMAERAAQAAQRAVRGELGVLRVGFTASSAFNSVVPTAIRAFRRAYPDVRLQLEEDNTTRLADGLNEGSLDVAFLRPGFAGSERFHLRMLSEEPMMIVMAENHPAASYEEISLSAFRDETFLLFPREIGLTLYDSVIESCRTAGFEPTIGQLAPQIASVINLVAAEMGVSIVPASMSQVKVIGVVYRHIADQTPTAKLALAYRRGDTSPVLRNFVLTVFP</sequence>
<feature type="domain" description="HTH lysR-type" evidence="6">
    <location>
        <begin position="7"/>
        <end position="64"/>
    </location>
</feature>
<dbReference type="CDD" id="cd08451">
    <property type="entry name" value="PBP2_BudR"/>
    <property type="match status" value="1"/>
</dbReference>
<dbReference type="InterPro" id="IPR005119">
    <property type="entry name" value="LysR_subst-bd"/>
</dbReference>
<dbReference type="GO" id="GO:0003700">
    <property type="term" value="F:DNA-binding transcription factor activity"/>
    <property type="evidence" value="ECO:0007669"/>
    <property type="project" value="InterPro"/>
</dbReference>
<dbReference type="FunFam" id="1.10.10.10:FF:000001">
    <property type="entry name" value="LysR family transcriptional regulator"/>
    <property type="match status" value="1"/>
</dbReference>
<dbReference type="InterPro" id="IPR036390">
    <property type="entry name" value="WH_DNA-bd_sf"/>
</dbReference>
<dbReference type="Gene3D" id="3.40.190.10">
    <property type="entry name" value="Periplasmic binding protein-like II"/>
    <property type="match status" value="2"/>
</dbReference>
<dbReference type="Proteomes" id="UP000001019">
    <property type="component" value="Chromosome"/>
</dbReference>
<dbReference type="Proteomes" id="UP000002490">
    <property type="component" value="Chromosome"/>
</dbReference>
<dbReference type="PRINTS" id="PR00039">
    <property type="entry name" value="HTHLYSR"/>
</dbReference>
<dbReference type="KEGG" id="ypm:YP_1671"/>
<accession>Q74UN8</accession>
<dbReference type="EMBL" id="AE017042">
    <property type="protein sequence ID" value="AAS61901.1"/>
    <property type="molecule type" value="Genomic_DNA"/>
</dbReference>
<keyword evidence="2" id="KW-0678">Repressor</keyword>
<reference evidence="8" key="4">
    <citation type="submission" date="2016-05" db="EMBL/GenBank/DDBJ databases">
        <title>Reannotation of Yersinia pestis strain 91001 based on omics data.</title>
        <authorList>
            <person name="Yiqing M."/>
        </authorList>
    </citation>
    <scope>NUCLEOTIDE SEQUENCE</scope>
    <source>
        <strain evidence="8">91001</strain>
    </source>
</reference>
<dbReference type="Pfam" id="PF03466">
    <property type="entry name" value="LysR_substrate"/>
    <property type="match status" value="1"/>
</dbReference>
<name>Q8D0C7_YERPE</name>
<dbReference type="GO" id="GO:0003677">
    <property type="term" value="F:DNA binding"/>
    <property type="evidence" value="ECO:0007669"/>
    <property type="project" value="UniProtKB-KW"/>
</dbReference>
<reference evidence="8" key="2">
    <citation type="submission" date="2003-04" db="EMBL/GenBank/DDBJ databases">
        <authorList>
            <person name="Song Y."/>
            <person name="Tong Z."/>
            <person name="Wang L."/>
            <person name="Han Y."/>
            <person name="Zhang J."/>
            <person name="Pei D."/>
            <person name="Wang J."/>
            <person name="Zhou D."/>
            <person name="Han Y."/>
            <person name="Pang X."/>
            <person name="Zhai J."/>
            <person name="Chen F."/>
            <person name="Qin H."/>
            <person name="Wang J."/>
            <person name="Li S."/>
            <person name="Guo Z."/>
            <person name="Ye C."/>
            <person name="Du Z."/>
            <person name="Lin W."/>
            <person name="Wang J."/>
            <person name="Yu J."/>
            <person name="Yang H."/>
            <person name="Wang J."/>
            <person name="Huang P."/>
            <person name="Yang R."/>
        </authorList>
    </citation>
    <scope>NUCLEOTIDE SEQUENCE</scope>
    <source>
        <strain evidence="8">91001</strain>
    </source>
</reference>
<dbReference type="PANTHER" id="PTHR30346:SF30">
    <property type="entry name" value="SMALL NEUTRAL PROTEASE REGULATORY PROTEIN"/>
    <property type="match status" value="1"/>
</dbReference>
<keyword evidence="5" id="KW-0804">Transcription</keyword>
<evidence type="ECO:0000313" key="8">
    <source>
        <dbReference type="EMBL" id="AAS61901.1"/>
    </source>
</evidence>
<dbReference type="PANTHER" id="PTHR30346">
    <property type="entry name" value="TRANSCRIPTIONAL DUAL REGULATOR HCAR-RELATED"/>
    <property type="match status" value="1"/>
</dbReference>
<evidence type="ECO:0000256" key="1">
    <source>
        <dbReference type="ARBA" id="ARBA00009437"/>
    </source>
</evidence>
<dbReference type="EMBL" id="AE009952">
    <property type="protein sequence ID" value="AAM85940.1"/>
    <property type="molecule type" value="Genomic_DNA"/>
</dbReference>
<dbReference type="AlphaFoldDB" id="Q8D0C7"/>
<evidence type="ECO:0000256" key="5">
    <source>
        <dbReference type="ARBA" id="ARBA00023163"/>
    </source>
</evidence>
<evidence type="ECO:0000256" key="4">
    <source>
        <dbReference type="ARBA" id="ARBA00023125"/>
    </source>
</evidence>
<dbReference type="KEGG" id="ypk:y2382"/>
<evidence type="ECO:0000313" key="7">
    <source>
        <dbReference type="EMBL" id="AAM85940.1"/>
    </source>
</evidence>
<dbReference type="PROSITE" id="PS50931">
    <property type="entry name" value="HTH_LYSR"/>
    <property type="match status" value="1"/>
</dbReference>
<comment type="similarity">
    <text evidence="1">Belongs to the LysR transcriptional regulatory family.</text>
</comment>
<dbReference type="DNASU" id="1147329"/>
<evidence type="ECO:0000259" key="6">
    <source>
        <dbReference type="PROSITE" id="PS50931"/>
    </source>
</evidence>
<proteinExistence type="inferred from homology"/>
<keyword evidence="3" id="KW-0805">Transcription regulation</keyword>
<dbReference type="InterPro" id="IPR000847">
    <property type="entry name" value="LysR_HTH_N"/>
</dbReference>
<reference evidence="7 10" key="1">
    <citation type="journal article" date="2002" name="J. Bacteriol.">
        <title>Genome sequence of Yersinia pestis KIM.</title>
        <authorList>
            <person name="Deng W."/>
            <person name="Burland V."/>
            <person name="Plunkett G.III."/>
            <person name="Boutin A."/>
            <person name="Mayhew G.F."/>
            <person name="Liss P."/>
            <person name="Perna N.T."/>
            <person name="Rose D.J."/>
            <person name="Mau B."/>
            <person name="Zhou S."/>
            <person name="Schwartz D.C."/>
            <person name="Fetherston J.D."/>
            <person name="Lindler L.E."/>
            <person name="Brubaker R.R."/>
            <person name="Plana G.V."/>
            <person name="Straley S.C."/>
            <person name="McDonough K.A."/>
            <person name="Nilles M.L."/>
            <person name="Matson J.S."/>
            <person name="Blattner F.R."/>
            <person name="Perry R.D."/>
        </authorList>
    </citation>
    <scope>NUCLEOTIDE SEQUENCE [LARGE SCALE GENOMIC DNA]</scope>
    <source>
        <strain evidence="7">KIM</strain>
        <strain evidence="10">KIM10+ / Biovar Mediaevalis</strain>
    </source>
</reference>
<gene>
    <name evidence="8" type="primary">lysR8</name>
    <name evidence="7" type="ordered locus">y2382</name>
    <name evidence="8" type="ordered locus">YP_1671</name>
</gene>
<dbReference type="HOGENOM" id="CLU_039613_6_4_6"/>
<dbReference type="Pfam" id="PF00126">
    <property type="entry name" value="HTH_1"/>
    <property type="match status" value="1"/>
</dbReference>
<dbReference type="Gene3D" id="1.10.10.10">
    <property type="entry name" value="Winged helix-like DNA-binding domain superfamily/Winged helix DNA-binding domain"/>
    <property type="match status" value="1"/>
</dbReference>
<keyword evidence="4" id="KW-0238">DNA-binding</keyword>
<protein>
    <submittedName>
        <fullName evidence="8">LysR-family transcriptional regulator</fullName>
    </submittedName>
    <submittedName>
        <fullName evidence="7">Transcriptional regulator LYSR-type</fullName>
    </submittedName>
</protein>